<evidence type="ECO:0000256" key="1">
    <source>
        <dbReference type="SAM" id="Coils"/>
    </source>
</evidence>
<reference evidence="2 3" key="1">
    <citation type="submission" date="2024-01" db="EMBL/GenBank/DDBJ databases">
        <title>The genomes of 5 underutilized Papilionoideae crops provide insights into root nodulation and disease resistanc.</title>
        <authorList>
            <person name="Yuan L."/>
        </authorList>
    </citation>
    <scope>NUCLEOTIDE SEQUENCE [LARGE SCALE GENOMIC DNA]</scope>
    <source>
        <strain evidence="2">ZHUSHIDOU_FW_LH</strain>
        <tissue evidence="2">Leaf</tissue>
    </source>
</reference>
<dbReference type="Proteomes" id="UP001372338">
    <property type="component" value="Unassembled WGS sequence"/>
</dbReference>
<feature type="coiled-coil region" evidence="1">
    <location>
        <begin position="21"/>
        <end position="48"/>
    </location>
</feature>
<dbReference type="AlphaFoldDB" id="A0AAN9FKL1"/>
<name>A0AAN9FKL1_CROPI</name>
<keyword evidence="1" id="KW-0175">Coiled coil</keyword>
<protein>
    <submittedName>
        <fullName evidence="2">Uncharacterized protein</fullName>
    </submittedName>
</protein>
<evidence type="ECO:0000313" key="2">
    <source>
        <dbReference type="EMBL" id="KAK7276936.1"/>
    </source>
</evidence>
<comment type="caution">
    <text evidence="2">The sequence shown here is derived from an EMBL/GenBank/DDBJ whole genome shotgun (WGS) entry which is preliminary data.</text>
</comment>
<evidence type="ECO:0000313" key="3">
    <source>
        <dbReference type="Proteomes" id="UP001372338"/>
    </source>
</evidence>
<keyword evidence="3" id="KW-1185">Reference proteome</keyword>
<organism evidence="2 3">
    <name type="scientific">Crotalaria pallida</name>
    <name type="common">Smooth rattlebox</name>
    <name type="synonym">Crotalaria striata</name>
    <dbReference type="NCBI Taxonomy" id="3830"/>
    <lineage>
        <taxon>Eukaryota</taxon>
        <taxon>Viridiplantae</taxon>
        <taxon>Streptophyta</taxon>
        <taxon>Embryophyta</taxon>
        <taxon>Tracheophyta</taxon>
        <taxon>Spermatophyta</taxon>
        <taxon>Magnoliopsida</taxon>
        <taxon>eudicotyledons</taxon>
        <taxon>Gunneridae</taxon>
        <taxon>Pentapetalae</taxon>
        <taxon>rosids</taxon>
        <taxon>fabids</taxon>
        <taxon>Fabales</taxon>
        <taxon>Fabaceae</taxon>
        <taxon>Papilionoideae</taxon>
        <taxon>50 kb inversion clade</taxon>
        <taxon>genistoids sensu lato</taxon>
        <taxon>core genistoids</taxon>
        <taxon>Crotalarieae</taxon>
        <taxon>Crotalaria</taxon>
    </lineage>
</organism>
<sequence length="177" mass="20764">MYDSHRRLLLCKRRLRWRDEREDDKSALDAHRKRNNELEEALAKNSAENEMRAENTRLLDEDTHHSLGCWHCAVLKQSEQGCSRSRVMTIALWQKQEELIIHDLWSPNEVRIQRATGKWKQRVAAHADYGEHGARSICCCPVKRGPLQQQVQLLMQQCSSRRSRLQGGLRIGLSWRL</sequence>
<accession>A0AAN9FKL1</accession>
<dbReference type="EMBL" id="JAYWIO010000003">
    <property type="protein sequence ID" value="KAK7276936.1"/>
    <property type="molecule type" value="Genomic_DNA"/>
</dbReference>
<gene>
    <name evidence="2" type="ORF">RIF29_18085</name>
</gene>
<proteinExistence type="predicted"/>